<sequence length="188" mass="20727">MTDRQRERKREMNGCRQEALTINMAREHAATPRRNTGGEDDRGKARSSTTHTEETNFGKRIATVLALAGNSTPALTNKHHRSAASPRVRGFGPPHNKRTHRQQSHTMHEEKRHTATASSSTPRTTGYSHSPAANTTHTEQAITQRATRKSDSASIHDAATTFPVISPTMEFDARLKAVIGGASRLQEK</sequence>
<feature type="compositionally biased region" description="Basic and acidic residues" evidence="1">
    <location>
        <begin position="1"/>
        <end position="13"/>
    </location>
</feature>
<evidence type="ECO:0000256" key="1">
    <source>
        <dbReference type="SAM" id="MobiDB-lite"/>
    </source>
</evidence>
<reference evidence="2 3" key="1">
    <citation type="journal article" date="2014" name="Genome Announc.">
        <title>Trypanosoma cruzi Clone Dm28c Draft Genome Sequence.</title>
        <authorList>
            <person name="Grisard E.C."/>
            <person name="Teixeira S.M."/>
            <person name="de Almeida L.G."/>
            <person name="Stoco P.H."/>
            <person name="Gerber A.L."/>
            <person name="Talavera-Lopez C."/>
            <person name="Lima O.C."/>
            <person name="Andersson B."/>
            <person name="de Vasconcelos A.T."/>
        </authorList>
    </citation>
    <scope>NUCLEOTIDE SEQUENCE [LARGE SCALE GENOMIC DNA]</scope>
    <source>
        <strain evidence="2 3">Dm28c</strain>
    </source>
</reference>
<protein>
    <submittedName>
        <fullName evidence="2">Uncharacterized protein</fullName>
    </submittedName>
</protein>
<name>V5AKG5_TRYCR</name>
<proteinExistence type="predicted"/>
<feature type="region of interest" description="Disordered" evidence="1">
    <location>
        <begin position="1"/>
        <end position="58"/>
    </location>
</feature>
<dbReference type="Proteomes" id="UP000017861">
    <property type="component" value="Unassembled WGS sequence"/>
</dbReference>
<gene>
    <name evidence="2" type="ORF">TCDM_12766</name>
</gene>
<dbReference type="AlphaFoldDB" id="V5AKG5"/>
<feature type="compositionally biased region" description="Basic and acidic residues" evidence="1">
    <location>
        <begin position="25"/>
        <end position="44"/>
    </location>
</feature>
<comment type="caution">
    <text evidence="2">The sequence shown here is derived from an EMBL/GenBank/DDBJ whole genome shotgun (WGS) entry which is preliminary data.</text>
</comment>
<organism evidence="2 3">
    <name type="scientific">Trypanosoma cruzi Dm28c</name>
    <dbReference type="NCBI Taxonomy" id="1416333"/>
    <lineage>
        <taxon>Eukaryota</taxon>
        <taxon>Discoba</taxon>
        <taxon>Euglenozoa</taxon>
        <taxon>Kinetoplastea</taxon>
        <taxon>Metakinetoplastina</taxon>
        <taxon>Trypanosomatida</taxon>
        <taxon>Trypanosomatidae</taxon>
        <taxon>Trypanosoma</taxon>
        <taxon>Schizotrypanum</taxon>
    </lineage>
</organism>
<feature type="compositionally biased region" description="Polar residues" evidence="1">
    <location>
        <begin position="122"/>
        <end position="145"/>
    </location>
</feature>
<evidence type="ECO:0000313" key="3">
    <source>
        <dbReference type="Proteomes" id="UP000017861"/>
    </source>
</evidence>
<dbReference type="VEuPathDB" id="TriTrypDB:TCDM_12766"/>
<feature type="region of interest" description="Disordered" evidence="1">
    <location>
        <begin position="74"/>
        <end position="155"/>
    </location>
</feature>
<accession>V5AKG5</accession>
<dbReference type="OrthoDB" id="255195at2759"/>
<evidence type="ECO:0000313" key="2">
    <source>
        <dbReference type="EMBL" id="ESS55744.1"/>
    </source>
</evidence>
<dbReference type="EMBL" id="AYLP01000688">
    <property type="protein sequence ID" value="ESS55744.1"/>
    <property type="molecule type" value="Genomic_DNA"/>
</dbReference>